<sequence>MKNIRRLSMVAFLSACAVPTLQAAPLLDENFQDGNIAGWSTTGNVYTNSYYGNYSIGLGGAYARATYTLSTAGYINVNIALDISAYSLEYGERCIAEVSNDGGSSWVNAITLYNGQDNSALYSVSSVAIDADNKSQLMIRYRNAVNNYNDYCYGDNILVTGDADSSGGGSSGGSSGGNDDYYDELNGSGNVSRSLLSYATLMSGSDPGSRVNLSAYAVPENAAHPDHALAGKIRLSGEATGGSFSEVKDTYNYTGSADDTRKHLPEFDFGFIQTGSHIFPLQRGSIASAHPDWEYVLTPGRVWQENSDNGYSRAAIPFALQQRNANCMHNGVMTFLFKEDGSVSKVAYQISSETCLYFKADWWGLLSATYTPESIPNQSQLIQGYQAEIAARIPTKPLSDLSTDYPGTDPSVFEAPNSTDPSHVSTAGFVYAGVHYRGECVTRYGNYPYCSSMVVPSYSTAKSLFAGVAMMRLEKLYPGVRNTYVSNHVPACNSNGNWFDVTLNNLLDMATGNYGSAVYMEDEGATHTDGLFLSDNHNNKINYSCSQYTRKATPGGQWVYHTSDTYIAGTHMNDYLKTQQGSSADIFAETIVSDLWQPIGVSPTGQYTRRTYDAMEQPFAGWGLMWLPDDVAKITRFINIEDGEINGQEMLDNLQLDAALQRNTSDTGTVPLTDYRYNNGFWAHNVAGNLSGCSGDQWIPFLSGFGGITIVLLPNDSIYYYFSDNDTYFWLEAVQEAHQIQSACQ</sequence>
<dbReference type="RefSeq" id="WP_161857333.1">
    <property type="nucleotide sequence ID" value="NZ_CP047491.1"/>
</dbReference>
<keyword evidence="5" id="KW-1185">Reference proteome</keyword>
<feature type="compositionally biased region" description="Gly residues" evidence="1">
    <location>
        <begin position="166"/>
        <end position="176"/>
    </location>
</feature>
<name>A0A6P1T7I7_9GAMM</name>
<proteinExistence type="predicted"/>
<feature type="chain" id="PRO_5044208758" description="Serine hydrolase" evidence="2">
    <location>
        <begin position="24"/>
        <end position="745"/>
    </location>
</feature>
<feature type="signal peptide" evidence="2">
    <location>
        <begin position="1"/>
        <end position="23"/>
    </location>
</feature>
<keyword evidence="2" id="KW-0732">Signal</keyword>
<gene>
    <name evidence="4" type="ORF">GTQ55_02605</name>
    <name evidence="3" type="ORF">HNQ53_001452</name>
</gene>
<feature type="region of interest" description="Disordered" evidence="1">
    <location>
        <begin position="164"/>
        <end position="184"/>
    </location>
</feature>
<dbReference type="Proteomes" id="UP000464675">
    <property type="component" value="Chromosome"/>
</dbReference>
<dbReference type="Proteomes" id="UP000563601">
    <property type="component" value="Unassembled WGS sequence"/>
</dbReference>
<evidence type="ECO:0008006" key="7">
    <source>
        <dbReference type="Google" id="ProtNLM"/>
    </source>
</evidence>
<reference evidence="3 6" key="2">
    <citation type="submission" date="2020-08" db="EMBL/GenBank/DDBJ databases">
        <title>Genomic Encyclopedia of Type Strains, Phase IV (KMG-IV): sequencing the most valuable type-strain genomes for metagenomic binning, comparative biology and taxonomic classification.</title>
        <authorList>
            <person name="Goeker M."/>
        </authorList>
    </citation>
    <scope>NUCLEOTIDE SEQUENCE [LARGE SCALE GENOMIC DNA]</scope>
    <source>
        <strain evidence="3 6">DSM 11525</strain>
    </source>
</reference>
<dbReference type="InterPro" id="IPR012338">
    <property type="entry name" value="Beta-lactam/transpept-like"/>
</dbReference>
<evidence type="ECO:0000256" key="2">
    <source>
        <dbReference type="SAM" id="SignalP"/>
    </source>
</evidence>
<protein>
    <recommendedName>
        <fullName evidence="7">Serine hydrolase</fullName>
    </recommendedName>
</protein>
<reference evidence="4 5" key="1">
    <citation type="submission" date="2020-01" db="EMBL/GenBank/DDBJ databases">
        <title>The possibility of degradation of plastic by Microbulbifer hydrolyticus IRE-31.</title>
        <authorList>
            <person name="Liu L."/>
        </authorList>
    </citation>
    <scope>NUCLEOTIDE SEQUENCE [LARGE SCALE GENOMIC DNA]</scope>
    <source>
        <strain evidence="4 5">IRE-31</strain>
    </source>
</reference>
<evidence type="ECO:0000313" key="4">
    <source>
        <dbReference type="EMBL" id="QHQ37997.1"/>
    </source>
</evidence>
<evidence type="ECO:0000313" key="5">
    <source>
        <dbReference type="Proteomes" id="UP000464675"/>
    </source>
</evidence>
<accession>A0A6P1T7I7</accession>
<evidence type="ECO:0000313" key="3">
    <source>
        <dbReference type="EMBL" id="MBB5211234.1"/>
    </source>
</evidence>
<evidence type="ECO:0000313" key="6">
    <source>
        <dbReference type="Proteomes" id="UP000563601"/>
    </source>
</evidence>
<dbReference type="EMBL" id="JACHHR010000002">
    <property type="protein sequence ID" value="MBB5211234.1"/>
    <property type="molecule type" value="Genomic_DNA"/>
</dbReference>
<dbReference type="Gene3D" id="3.40.710.10">
    <property type="entry name" value="DD-peptidase/beta-lactamase superfamily"/>
    <property type="match status" value="1"/>
</dbReference>
<dbReference type="SUPFAM" id="SSF56601">
    <property type="entry name" value="beta-lactamase/transpeptidase-like"/>
    <property type="match status" value="1"/>
</dbReference>
<dbReference type="AlphaFoldDB" id="A0A6P1T7I7"/>
<dbReference type="EMBL" id="CP047491">
    <property type="protein sequence ID" value="QHQ37997.1"/>
    <property type="molecule type" value="Genomic_DNA"/>
</dbReference>
<dbReference type="OrthoDB" id="9814204at2"/>
<organism evidence="3 6">
    <name type="scientific">Microbulbifer hydrolyticus</name>
    <dbReference type="NCBI Taxonomy" id="48074"/>
    <lineage>
        <taxon>Bacteria</taxon>
        <taxon>Pseudomonadati</taxon>
        <taxon>Pseudomonadota</taxon>
        <taxon>Gammaproteobacteria</taxon>
        <taxon>Cellvibrionales</taxon>
        <taxon>Microbulbiferaceae</taxon>
        <taxon>Microbulbifer</taxon>
    </lineage>
</organism>
<evidence type="ECO:0000256" key="1">
    <source>
        <dbReference type="SAM" id="MobiDB-lite"/>
    </source>
</evidence>